<evidence type="ECO:0000313" key="2">
    <source>
        <dbReference type="Proteomes" id="UP001202831"/>
    </source>
</evidence>
<evidence type="ECO:0008006" key="3">
    <source>
        <dbReference type="Google" id="ProtNLM"/>
    </source>
</evidence>
<dbReference type="Proteomes" id="UP001202831">
    <property type="component" value="Unassembled WGS sequence"/>
</dbReference>
<name>A0ABT0N5P9_9GAMM</name>
<dbReference type="RefSeq" id="WP_249248475.1">
    <property type="nucleotide sequence ID" value="NZ_JAKIKT010000002.1"/>
</dbReference>
<keyword evidence="2" id="KW-1185">Reference proteome</keyword>
<dbReference type="EMBL" id="JAKIKT010000002">
    <property type="protein sequence ID" value="MCL2913761.1"/>
    <property type="molecule type" value="Genomic_DNA"/>
</dbReference>
<accession>A0ABT0N5P9</accession>
<comment type="caution">
    <text evidence="1">The sequence shown here is derived from an EMBL/GenBank/DDBJ whole genome shotgun (WGS) entry which is preliminary data.</text>
</comment>
<reference evidence="1 2" key="1">
    <citation type="submission" date="2022-01" db="EMBL/GenBank/DDBJ databases">
        <title>Whole genome-based taxonomy of the Shewanellaceae.</title>
        <authorList>
            <person name="Martin-Rodriguez A.J."/>
        </authorList>
    </citation>
    <scope>NUCLEOTIDE SEQUENCE [LARGE SCALE GENOMIC DNA]</scope>
    <source>
        <strain evidence="1 2">DSM 21332</strain>
    </source>
</reference>
<proteinExistence type="predicted"/>
<organism evidence="1 2">
    <name type="scientific">Shewanella corallii</name>
    <dbReference type="NCBI Taxonomy" id="560080"/>
    <lineage>
        <taxon>Bacteria</taxon>
        <taxon>Pseudomonadati</taxon>
        <taxon>Pseudomonadota</taxon>
        <taxon>Gammaproteobacteria</taxon>
        <taxon>Alteromonadales</taxon>
        <taxon>Shewanellaceae</taxon>
        <taxon>Shewanella</taxon>
    </lineage>
</organism>
<protein>
    <recommendedName>
        <fullName evidence="3">DUF3426 domain-containing protein</fullName>
    </recommendedName>
</protein>
<sequence>MKNQLLLAIVIAMVSVPAIATIYHAKMNSFYIKSPSPELLYGVKVVGKSIQVAVVSTGCTGAASFKMKVIDESEQQTTLQLLRVKPDLCRAIPHLIEIEIPLPKGAIGREILMSNSIGDASRYQRNIKVLPKPD</sequence>
<gene>
    <name evidence="1" type="ORF">L2725_08145</name>
</gene>
<evidence type="ECO:0000313" key="1">
    <source>
        <dbReference type="EMBL" id="MCL2913761.1"/>
    </source>
</evidence>